<accession>A0ABR5TJW1</accession>
<reference evidence="1 2" key="1">
    <citation type="journal article" date="2016" name="Sci. Rep.">
        <title>Metabolic traits of an uncultured archaeal lineage -MSBL1- from brine pools of the Red Sea.</title>
        <authorList>
            <person name="Mwirichia R."/>
            <person name="Alam I."/>
            <person name="Rashid M."/>
            <person name="Vinu M."/>
            <person name="Ba-Alawi W."/>
            <person name="Anthony Kamau A."/>
            <person name="Kamanda Ngugi D."/>
            <person name="Goker M."/>
            <person name="Klenk H.P."/>
            <person name="Bajic V."/>
            <person name="Stingl U."/>
        </authorList>
    </citation>
    <scope>NUCLEOTIDE SEQUENCE [LARGE SCALE GENOMIC DNA]</scope>
    <source>
        <strain evidence="1">SCGC-AAA382M17</strain>
    </source>
</reference>
<dbReference type="EMBL" id="LHYI01000011">
    <property type="protein sequence ID" value="KXB08611.1"/>
    <property type="molecule type" value="Genomic_DNA"/>
</dbReference>
<keyword evidence="2" id="KW-1185">Reference proteome</keyword>
<proteinExistence type="predicted"/>
<evidence type="ECO:0000313" key="1">
    <source>
        <dbReference type="EMBL" id="KXB08611.1"/>
    </source>
</evidence>
<name>A0ABR5TJW1_9EURY</name>
<protein>
    <recommendedName>
        <fullName evidence="3">GHMP kinase C-terminal domain-containing protein</fullName>
    </recommendedName>
</protein>
<evidence type="ECO:0008006" key="3">
    <source>
        <dbReference type="Google" id="ProtNLM"/>
    </source>
</evidence>
<sequence>MERSKVLGEAAMEGLLSDRTIEGFMKVSRDFALNLGVFNENFKQILEEISSESPLGASAVMLGKAIFAPLPSSEVEHMRRVFLEYFDSKSVFLTSIDFEGARILS</sequence>
<dbReference type="Proteomes" id="UP000070633">
    <property type="component" value="Unassembled WGS sequence"/>
</dbReference>
<gene>
    <name evidence="1" type="ORF">AKJ55_00690</name>
</gene>
<evidence type="ECO:0000313" key="2">
    <source>
        <dbReference type="Proteomes" id="UP000070633"/>
    </source>
</evidence>
<organism evidence="1 2">
    <name type="scientific">candidate division MSBL1 archaeon SCGC-AAA382M17</name>
    <dbReference type="NCBI Taxonomy" id="1698284"/>
    <lineage>
        <taxon>Archaea</taxon>
        <taxon>Methanobacteriati</taxon>
        <taxon>Methanobacteriota</taxon>
        <taxon>candidate division MSBL1</taxon>
    </lineage>
</organism>
<comment type="caution">
    <text evidence="1">The sequence shown here is derived from an EMBL/GenBank/DDBJ whole genome shotgun (WGS) entry which is preliminary data.</text>
</comment>